<name>A0A5B2VXI7_9BACT</name>
<evidence type="ECO:0000313" key="5">
    <source>
        <dbReference type="EMBL" id="KAA2243032.1"/>
    </source>
</evidence>
<dbReference type="Pfam" id="PF14870">
    <property type="entry name" value="PSII_BNR"/>
    <property type="match status" value="1"/>
</dbReference>
<dbReference type="GO" id="GO:0015979">
    <property type="term" value="P:photosynthesis"/>
    <property type="evidence" value="ECO:0007669"/>
    <property type="project" value="UniProtKB-KW"/>
</dbReference>
<reference evidence="5 6" key="2">
    <citation type="submission" date="2019-09" db="EMBL/GenBank/DDBJ databases">
        <authorList>
            <person name="Jin C."/>
        </authorList>
    </citation>
    <scope>NUCLEOTIDE SEQUENCE [LARGE SCALE GENOMIC DNA]</scope>
    <source>
        <strain evidence="5 6">BN140078</strain>
    </source>
</reference>
<dbReference type="InterPro" id="IPR036278">
    <property type="entry name" value="Sialidase_sf"/>
</dbReference>
<dbReference type="InterPro" id="IPR028203">
    <property type="entry name" value="PSII_CF48-like_dom"/>
</dbReference>
<keyword evidence="1" id="KW-0602">Photosynthesis</keyword>
<dbReference type="SUPFAM" id="SSF50939">
    <property type="entry name" value="Sialidases"/>
    <property type="match status" value="1"/>
</dbReference>
<feature type="signal peptide" evidence="3">
    <location>
        <begin position="1"/>
        <end position="21"/>
    </location>
</feature>
<keyword evidence="3" id="KW-0732">Signal</keyword>
<feature type="chain" id="PRO_5022836305" evidence="3">
    <location>
        <begin position="22"/>
        <end position="350"/>
    </location>
</feature>
<dbReference type="Gene3D" id="2.130.10.10">
    <property type="entry name" value="YVTN repeat-like/Quinoprotein amine dehydrogenase"/>
    <property type="match status" value="2"/>
</dbReference>
<dbReference type="InterPro" id="IPR015943">
    <property type="entry name" value="WD40/YVTN_repeat-like_dom_sf"/>
</dbReference>
<evidence type="ECO:0000256" key="1">
    <source>
        <dbReference type="ARBA" id="ARBA00022531"/>
    </source>
</evidence>
<dbReference type="EMBL" id="VUOC01000002">
    <property type="protein sequence ID" value="KAA2243032.1"/>
    <property type="molecule type" value="Genomic_DNA"/>
</dbReference>
<evidence type="ECO:0000256" key="3">
    <source>
        <dbReference type="SAM" id="SignalP"/>
    </source>
</evidence>
<dbReference type="RefSeq" id="WP_149837908.1">
    <property type="nucleotide sequence ID" value="NZ_VUOC01000002.1"/>
</dbReference>
<dbReference type="PANTHER" id="PTHR47199">
    <property type="entry name" value="PHOTOSYSTEM II STABILITY/ASSEMBLY FACTOR HCF136, CHLOROPLASTIC"/>
    <property type="match status" value="1"/>
</dbReference>
<evidence type="ECO:0000259" key="4">
    <source>
        <dbReference type="Pfam" id="PF14870"/>
    </source>
</evidence>
<sequence length="350" mass="37573">MFKITCCYLILCCCAALGVYGQSSPTLELLVRGPIKSIRGMSVVSDQVIWVSGTDGMVGKSTDGGRQWQWLRVKGCDSCDWRSLAAFNEREAVVINAGAPAYVFHTANGGQTWEKVYYNNTKGIFFDGVLFRRAKEGSAIPPKEGLAIGDPLNGRFTMLVTHNGGLKWDTLPPARRPKALTGEAIFAASGTSLQPLGQQACFVTGGDTARFFHLTDKGWQAFALPILQGKASTGAFSVAFKNGGVHGVVVGGDYSNDTLRQQHCLFTLDSGRTWHAPIQPPGGYRSCVAWVGQRTLVATGPSGTDISTDDGQHWTPLSKEGFHVVQVSPNGKGIFLAGSNGRITRLNISQ</sequence>
<proteinExistence type="predicted"/>
<gene>
    <name evidence="5" type="ORF">F0L74_10965</name>
</gene>
<keyword evidence="2" id="KW-0604">Photosystem II</keyword>
<dbReference type="Proteomes" id="UP000324611">
    <property type="component" value="Unassembled WGS sequence"/>
</dbReference>
<reference evidence="5 6" key="1">
    <citation type="submission" date="2019-09" db="EMBL/GenBank/DDBJ databases">
        <title>Chitinophaga ginsengihumi sp. nov., isolated from soil of ginseng rhizosphere.</title>
        <authorList>
            <person name="Lee J."/>
        </authorList>
    </citation>
    <scope>NUCLEOTIDE SEQUENCE [LARGE SCALE GENOMIC DNA]</scope>
    <source>
        <strain evidence="5 6">BN140078</strain>
    </source>
</reference>
<organism evidence="5 6">
    <name type="scientific">Chitinophaga agrisoli</name>
    <dbReference type="NCBI Taxonomy" id="2607653"/>
    <lineage>
        <taxon>Bacteria</taxon>
        <taxon>Pseudomonadati</taxon>
        <taxon>Bacteroidota</taxon>
        <taxon>Chitinophagia</taxon>
        <taxon>Chitinophagales</taxon>
        <taxon>Chitinophagaceae</taxon>
        <taxon>Chitinophaga</taxon>
    </lineage>
</organism>
<evidence type="ECO:0000256" key="2">
    <source>
        <dbReference type="ARBA" id="ARBA00023276"/>
    </source>
</evidence>
<feature type="domain" description="Photosynthesis system II assembly factor Ycf48/Hcf136-like" evidence="4">
    <location>
        <begin position="42"/>
        <end position="120"/>
    </location>
</feature>
<dbReference type="AlphaFoldDB" id="A0A5B2VXI7"/>
<protein>
    <submittedName>
        <fullName evidence="5">Oxidoreductase</fullName>
    </submittedName>
</protein>
<dbReference type="PANTHER" id="PTHR47199:SF2">
    <property type="entry name" value="PHOTOSYSTEM II STABILITY_ASSEMBLY FACTOR HCF136, CHLOROPLASTIC"/>
    <property type="match status" value="1"/>
</dbReference>
<accession>A0A5B2VXI7</accession>
<keyword evidence="6" id="KW-1185">Reference proteome</keyword>
<evidence type="ECO:0000313" key="6">
    <source>
        <dbReference type="Proteomes" id="UP000324611"/>
    </source>
</evidence>
<comment type="caution">
    <text evidence="5">The sequence shown here is derived from an EMBL/GenBank/DDBJ whole genome shotgun (WGS) entry which is preliminary data.</text>
</comment>
<dbReference type="GO" id="GO:0009523">
    <property type="term" value="C:photosystem II"/>
    <property type="evidence" value="ECO:0007669"/>
    <property type="project" value="UniProtKB-KW"/>
</dbReference>